<name>A0AAV8T1D2_9ROSI</name>
<reference evidence="2 3" key="1">
    <citation type="submission" date="2021-09" db="EMBL/GenBank/DDBJ databases">
        <title>Genomic insights and catalytic innovation underlie evolution of tropane alkaloids biosynthesis.</title>
        <authorList>
            <person name="Wang Y.-J."/>
            <person name="Tian T."/>
            <person name="Huang J.-P."/>
            <person name="Huang S.-X."/>
        </authorList>
    </citation>
    <scope>NUCLEOTIDE SEQUENCE [LARGE SCALE GENOMIC DNA]</scope>
    <source>
        <strain evidence="2">KIB-2018</strain>
        <tissue evidence="2">Leaf</tissue>
    </source>
</reference>
<feature type="compositionally biased region" description="Basic and acidic residues" evidence="1">
    <location>
        <begin position="237"/>
        <end position="254"/>
    </location>
</feature>
<proteinExistence type="predicted"/>
<sequence>MTQGFVNDPLRLQTNRQVNDNVPVGEVTITELSVTNPLHLNYVASYIDNSTVTVVYLPRTCQPFSFYGKNVDVTSTPYRFANDNNQTPADVIGSKGKSVVEDEQNLSPTREKIIMDLDSVGSEDKQEDDKEDEDNINNIQSPDPIIPSEKVLDDTNQEAHSSFHYRIESRDVRKKRYAARSKSKNKLVVLQPEGETSLVPEDFRMAGEGEGEGNIVNEGRKEEAKAKGVADATKKKHENEVQKEEVKGDVHVVP</sequence>
<keyword evidence="3" id="KW-1185">Reference proteome</keyword>
<gene>
    <name evidence="2" type="ORF">K2173_010906</name>
</gene>
<dbReference type="EMBL" id="JAIWQS010000007">
    <property type="protein sequence ID" value="KAJ8760050.1"/>
    <property type="molecule type" value="Genomic_DNA"/>
</dbReference>
<comment type="caution">
    <text evidence="2">The sequence shown here is derived from an EMBL/GenBank/DDBJ whole genome shotgun (WGS) entry which is preliminary data.</text>
</comment>
<evidence type="ECO:0000313" key="3">
    <source>
        <dbReference type="Proteomes" id="UP001159364"/>
    </source>
</evidence>
<organism evidence="2 3">
    <name type="scientific">Erythroxylum novogranatense</name>
    <dbReference type="NCBI Taxonomy" id="1862640"/>
    <lineage>
        <taxon>Eukaryota</taxon>
        <taxon>Viridiplantae</taxon>
        <taxon>Streptophyta</taxon>
        <taxon>Embryophyta</taxon>
        <taxon>Tracheophyta</taxon>
        <taxon>Spermatophyta</taxon>
        <taxon>Magnoliopsida</taxon>
        <taxon>eudicotyledons</taxon>
        <taxon>Gunneridae</taxon>
        <taxon>Pentapetalae</taxon>
        <taxon>rosids</taxon>
        <taxon>fabids</taxon>
        <taxon>Malpighiales</taxon>
        <taxon>Erythroxylaceae</taxon>
        <taxon>Erythroxylum</taxon>
    </lineage>
</organism>
<dbReference type="Proteomes" id="UP001159364">
    <property type="component" value="Linkage Group LG07"/>
</dbReference>
<feature type="region of interest" description="Disordered" evidence="1">
    <location>
        <begin position="82"/>
        <end position="104"/>
    </location>
</feature>
<feature type="region of interest" description="Disordered" evidence="1">
    <location>
        <begin position="118"/>
        <end position="149"/>
    </location>
</feature>
<evidence type="ECO:0000256" key="1">
    <source>
        <dbReference type="SAM" id="MobiDB-lite"/>
    </source>
</evidence>
<accession>A0AAV8T1D2</accession>
<protein>
    <submittedName>
        <fullName evidence="2">Uncharacterized protein</fullName>
    </submittedName>
</protein>
<evidence type="ECO:0000313" key="2">
    <source>
        <dbReference type="EMBL" id="KAJ8760050.1"/>
    </source>
</evidence>
<feature type="compositionally biased region" description="Basic and acidic residues" evidence="1">
    <location>
        <begin position="218"/>
        <end position="228"/>
    </location>
</feature>
<feature type="region of interest" description="Disordered" evidence="1">
    <location>
        <begin position="205"/>
        <end position="254"/>
    </location>
</feature>
<dbReference type="AlphaFoldDB" id="A0AAV8T1D2"/>